<sequence>MDAFAALVERHKGRVYRTLYQVVGDAADAQDLAQEVFVKVFRNLGSYRGDAAFTTWLHRVTLNVAFDWLRARKRRPLTVPLEPPPGEEEHRQADLPSPEAGPEELTLREERRRRLRDAIDRLSPDYKEVVLLYHFYHLSYQQIADRLGVPVRTVETRLYRARANLKRMLVSWEGGERVEVQRCAPAPGSVLG</sequence>
<organism evidence="11 12">
    <name type="scientific">Symbiobacterium thermophilum</name>
    <dbReference type="NCBI Taxonomy" id="2734"/>
    <lineage>
        <taxon>Bacteria</taxon>
        <taxon>Bacillati</taxon>
        <taxon>Bacillota</taxon>
        <taxon>Clostridia</taxon>
        <taxon>Eubacteriales</taxon>
        <taxon>Symbiobacteriaceae</taxon>
        <taxon>Symbiobacterium</taxon>
    </lineage>
</organism>
<dbReference type="Proteomes" id="UP000732377">
    <property type="component" value="Unassembled WGS sequence"/>
</dbReference>
<evidence type="ECO:0000259" key="9">
    <source>
        <dbReference type="Pfam" id="PF08281"/>
    </source>
</evidence>
<dbReference type="AlphaFoldDB" id="A0A1Y2T656"/>
<keyword evidence="5 6" id="KW-0804">Transcription</keyword>
<dbReference type="InterPro" id="IPR039425">
    <property type="entry name" value="RNA_pol_sigma-70-like"/>
</dbReference>
<evidence type="ECO:0000256" key="4">
    <source>
        <dbReference type="ARBA" id="ARBA00023125"/>
    </source>
</evidence>
<evidence type="ECO:0000256" key="3">
    <source>
        <dbReference type="ARBA" id="ARBA00023082"/>
    </source>
</evidence>
<dbReference type="GO" id="GO:0003677">
    <property type="term" value="F:DNA binding"/>
    <property type="evidence" value="ECO:0007669"/>
    <property type="project" value="UniProtKB-KW"/>
</dbReference>
<dbReference type="Gene3D" id="1.10.1740.10">
    <property type="match status" value="1"/>
</dbReference>
<dbReference type="InterPro" id="IPR013249">
    <property type="entry name" value="RNA_pol_sigma70_r4_t2"/>
</dbReference>
<dbReference type="InterPro" id="IPR000838">
    <property type="entry name" value="RNA_pol_sigma70_ECF_CS"/>
</dbReference>
<dbReference type="Proteomes" id="UP000194267">
    <property type="component" value="Unassembled WGS sequence"/>
</dbReference>
<evidence type="ECO:0000256" key="6">
    <source>
        <dbReference type="RuleBase" id="RU000716"/>
    </source>
</evidence>
<protein>
    <recommendedName>
        <fullName evidence="6">RNA polymerase sigma factor</fullName>
    </recommendedName>
</protein>
<reference evidence="12" key="2">
    <citation type="submission" date="2016-04" db="EMBL/GenBank/DDBJ databases">
        <authorList>
            <person name="Antunes L.P."/>
            <person name="Martins L.F."/>
            <person name="Pereira R.V."/>
            <person name="Thomas A.M."/>
            <person name="Barbosa D."/>
            <person name="Nascimento L."/>
            <person name="Silva G.M."/>
            <person name="Condomitti G.W."/>
            <person name="Digiampietri L.A."/>
            <person name="Lombardi K.C."/>
            <person name="Ramos P.L."/>
            <person name="Quaggio R.B."/>
            <person name="Oliveira J.C."/>
            <person name="Pascon R.C."/>
            <person name="Cruz J.B."/>
            <person name="Silva A.M."/>
            <person name="Setubal J.C."/>
        </authorList>
    </citation>
    <scope>NUCLEOTIDE SEQUENCE [LARGE SCALE GENOMIC DNA]</scope>
</reference>
<evidence type="ECO:0000313" key="12">
    <source>
        <dbReference type="Proteomes" id="UP000194267"/>
    </source>
</evidence>
<dbReference type="Pfam" id="PF04542">
    <property type="entry name" value="Sigma70_r2"/>
    <property type="match status" value="1"/>
</dbReference>
<name>A0A1Y2T656_SYMTR</name>
<feature type="domain" description="RNA polymerase sigma factor 70 region 4 type 2" evidence="9">
    <location>
        <begin position="113"/>
        <end position="165"/>
    </location>
</feature>
<keyword evidence="4 6" id="KW-0238">DNA-binding</keyword>
<reference evidence="10" key="3">
    <citation type="submission" date="2017-11" db="EMBL/GenBank/DDBJ databases">
        <title>Three new genomes from thermophilic consortium.</title>
        <authorList>
            <person name="Quaggio R."/>
            <person name="Amgarten D."/>
            <person name="Setubal J.C."/>
        </authorList>
    </citation>
    <scope>NUCLEOTIDE SEQUENCE</scope>
    <source>
        <strain evidence="10">ZCTH01-B2</strain>
    </source>
</reference>
<dbReference type="EMBL" id="PIUK01000089">
    <property type="protein sequence ID" value="MBY6276564.1"/>
    <property type="molecule type" value="Genomic_DNA"/>
</dbReference>
<dbReference type="Pfam" id="PF08281">
    <property type="entry name" value="Sigma70_r4_2"/>
    <property type="match status" value="1"/>
</dbReference>
<dbReference type="InterPro" id="IPR013324">
    <property type="entry name" value="RNA_pol_sigma_r3/r4-like"/>
</dbReference>
<dbReference type="PANTHER" id="PTHR43133">
    <property type="entry name" value="RNA POLYMERASE ECF-TYPE SIGMA FACTO"/>
    <property type="match status" value="1"/>
</dbReference>
<evidence type="ECO:0000256" key="1">
    <source>
        <dbReference type="ARBA" id="ARBA00010641"/>
    </source>
</evidence>
<dbReference type="InterPro" id="IPR036388">
    <property type="entry name" value="WH-like_DNA-bd_sf"/>
</dbReference>
<reference evidence="11" key="1">
    <citation type="submission" date="2016-04" db="EMBL/GenBank/DDBJ databases">
        <authorList>
            <person name="Evans L.H."/>
            <person name="Alamgir A."/>
            <person name="Owens N."/>
            <person name="Weber N.D."/>
            <person name="Virtaneva K."/>
            <person name="Barbian K."/>
            <person name="Babar A."/>
            <person name="Rosenke K."/>
        </authorList>
    </citation>
    <scope>NUCLEOTIDE SEQUENCE [LARGE SCALE GENOMIC DNA]</scope>
    <source>
        <strain evidence="11">G2</strain>
    </source>
</reference>
<evidence type="ECO:0000313" key="10">
    <source>
        <dbReference type="EMBL" id="MBY6276564.1"/>
    </source>
</evidence>
<dbReference type="InterPro" id="IPR013325">
    <property type="entry name" value="RNA_pol_sigma_r2"/>
</dbReference>
<feature type="region of interest" description="Disordered" evidence="7">
    <location>
        <begin position="77"/>
        <end position="107"/>
    </location>
</feature>
<dbReference type="CDD" id="cd06171">
    <property type="entry name" value="Sigma70_r4"/>
    <property type="match status" value="1"/>
</dbReference>
<dbReference type="InterPro" id="IPR007627">
    <property type="entry name" value="RNA_pol_sigma70_r2"/>
</dbReference>
<keyword evidence="3 6" id="KW-0731">Sigma factor</keyword>
<evidence type="ECO:0000259" key="8">
    <source>
        <dbReference type="Pfam" id="PF04542"/>
    </source>
</evidence>
<dbReference type="SUPFAM" id="SSF88946">
    <property type="entry name" value="Sigma2 domain of RNA polymerase sigma factors"/>
    <property type="match status" value="1"/>
</dbReference>
<evidence type="ECO:0000256" key="5">
    <source>
        <dbReference type="ARBA" id="ARBA00023163"/>
    </source>
</evidence>
<dbReference type="SUPFAM" id="SSF88659">
    <property type="entry name" value="Sigma3 and sigma4 domains of RNA polymerase sigma factors"/>
    <property type="match status" value="1"/>
</dbReference>
<dbReference type="GO" id="GO:0006950">
    <property type="term" value="P:response to stress"/>
    <property type="evidence" value="ECO:0007669"/>
    <property type="project" value="UniProtKB-ARBA"/>
</dbReference>
<gene>
    <name evidence="11" type="ORF">A6D92_08895</name>
    <name evidence="10" type="ORF">CWE10_10170</name>
</gene>
<dbReference type="EMBL" id="LWLV01000680">
    <property type="protein sequence ID" value="OTA41204.1"/>
    <property type="molecule type" value="Genomic_DNA"/>
</dbReference>
<dbReference type="PROSITE" id="PS01063">
    <property type="entry name" value="SIGMA70_ECF"/>
    <property type="match status" value="1"/>
</dbReference>
<comment type="caution">
    <text evidence="11">The sequence shown here is derived from an EMBL/GenBank/DDBJ whole genome shotgun (WGS) entry which is preliminary data.</text>
</comment>
<dbReference type="Gene3D" id="1.10.10.10">
    <property type="entry name" value="Winged helix-like DNA-binding domain superfamily/Winged helix DNA-binding domain"/>
    <property type="match status" value="1"/>
</dbReference>
<dbReference type="PANTHER" id="PTHR43133:SF51">
    <property type="entry name" value="RNA POLYMERASE SIGMA FACTOR"/>
    <property type="match status" value="1"/>
</dbReference>
<dbReference type="RefSeq" id="WP_050742044.1">
    <property type="nucleotide sequence ID" value="NZ_JACSIR010000147.1"/>
</dbReference>
<accession>A0A1Y2T656</accession>
<comment type="similarity">
    <text evidence="1 6">Belongs to the sigma-70 factor family. ECF subfamily.</text>
</comment>
<feature type="domain" description="RNA polymerase sigma-70 region 2" evidence="8">
    <location>
        <begin position="7"/>
        <end position="75"/>
    </location>
</feature>
<dbReference type="InterPro" id="IPR014284">
    <property type="entry name" value="RNA_pol_sigma-70_dom"/>
</dbReference>
<keyword evidence="2 6" id="KW-0805">Transcription regulation</keyword>
<dbReference type="GO" id="GO:0016987">
    <property type="term" value="F:sigma factor activity"/>
    <property type="evidence" value="ECO:0007669"/>
    <property type="project" value="UniProtKB-KW"/>
</dbReference>
<evidence type="ECO:0000256" key="7">
    <source>
        <dbReference type="SAM" id="MobiDB-lite"/>
    </source>
</evidence>
<evidence type="ECO:0000313" key="11">
    <source>
        <dbReference type="EMBL" id="OTA41204.1"/>
    </source>
</evidence>
<dbReference type="NCBIfam" id="TIGR02937">
    <property type="entry name" value="sigma70-ECF"/>
    <property type="match status" value="1"/>
</dbReference>
<proteinExistence type="inferred from homology"/>
<dbReference type="GO" id="GO:0006352">
    <property type="term" value="P:DNA-templated transcription initiation"/>
    <property type="evidence" value="ECO:0007669"/>
    <property type="project" value="InterPro"/>
</dbReference>
<evidence type="ECO:0000256" key="2">
    <source>
        <dbReference type="ARBA" id="ARBA00023015"/>
    </source>
</evidence>